<dbReference type="RefSeq" id="WP_184524649.1">
    <property type="nucleotide sequence ID" value="NZ_JACHGK010000004.1"/>
</dbReference>
<reference evidence="1 2" key="1">
    <citation type="submission" date="2020-08" db="EMBL/GenBank/DDBJ databases">
        <title>Genomic Encyclopedia of Type Strains, Phase IV (KMG-IV): sequencing the most valuable type-strain genomes for metagenomic binning, comparative biology and taxonomic classification.</title>
        <authorList>
            <person name="Goeker M."/>
        </authorList>
    </citation>
    <scope>NUCLEOTIDE SEQUENCE [LARGE SCALE GENOMIC DNA]</scope>
    <source>
        <strain evidence="1 2">DSM 5391</strain>
    </source>
</reference>
<gene>
    <name evidence="1" type="ORF">HNR53_001618</name>
</gene>
<keyword evidence="2" id="KW-1185">Reference proteome</keyword>
<dbReference type="InterPro" id="IPR038218">
    <property type="entry name" value="YuzD-like_sp"/>
</dbReference>
<dbReference type="Pfam" id="PF07315">
    <property type="entry name" value="DUF1462"/>
    <property type="match status" value="1"/>
</dbReference>
<evidence type="ECO:0000313" key="2">
    <source>
        <dbReference type="Proteomes" id="UP000531594"/>
    </source>
</evidence>
<evidence type="ECO:0000313" key="1">
    <source>
        <dbReference type="EMBL" id="MBB6445008.1"/>
    </source>
</evidence>
<name>A0A7X0HQH9_9BACI</name>
<dbReference type="AlphaFoldDB" id="A0A7X0HQH9"/>
<sequence length="110" mass="12847">MKQKDVEIIIYGAEQICASCVNLPSSKETYEWIEAAVTRKFPNQPFEFTYVDIFQPPEEKEKQQFAQKVIDEDLFYPVITINNKIIGEGSLRLKTLYTELEQYGYKPAEQ</sequence>
<accession>A0A7X0HQH9</accession>
<dbReference type="SUPFAM" id="SSF52833">
    <property type="entry name" value="Thioredoxin-like"/>
    <property type="match status" value="1"/>
</dbReference>
<dbReference type="InterPro" id="IPR009190">
    <property type="entry name" value="DUF1462"/>
</dbReference>
<dbReference type="Proteomes" id="UP000531594">
    <property type="component" value="Unassembled WGS sequence"/>
</dbReference>
<dbReference type="Gene3D" id="3.40.30.30">
    <property type="entry name" value="Hypothetical protein sa0798"/>
    <property type="match status" value="1"/>
</dbReference>
<proteinExistence type="predicted"/>
<organism evidence="1 2">
    <name type="scientific">Bacillus benzoevorans</name>
    <dbReference type="NCBI Taxonomy" id="1456"/>
    <lineage>
        <taxon>Bacteria</taxon>
        <taxon>Bacillati</taxon>
        <taxon>Bacillota</taxon>
        <taxon>Bacilli</taxon>
        <taxon>Bacillales</taxon>
        <taxon>Bacillaceae</taxon>
        <taxon>Bacillus</taxon>
    </lineage>
</organism>
<dbReference type="PIRSF" id="PIRSF010603">
    <property type="entry name" value="UCP010603"/>
    <property type="match status" value="1"/>
</dbReference>
<comment type="caution">
    <text evidence="1">The sequence shown here is derived from an EMBL/GenBank/DDBJ whole genome shotgun (WGS) entry which is preliminary data.</text>
</comment>
<dbReference type="InterPro" id="IPR036249">
    <property type="entry name" value="Thioredoxin-like_sf"/>
</dbReference>
<protein>
    <submittedName>
        <fullName evidence="1">Disulfide oxidoreductase YuzD</fullName>
    </submittedName>
</protein>
<dbReference type="EMBL" id="JACHGK010000004">
    <property type="protein sequence ID" value="MBB6445008.1"/>
    <property type="molecule type" value="Genomic_DNA"/>
</dbReference>